<dbReference type="SUPFAM" id="SSF47095">
    <property type="entry name" value="HMG-box"/>
    <property type="match status" value="1"/>
</dbReference>
<evidence type="ECO:0000313" key="1">
    <source>
        <dbReference type="EMBL" id="RIA81925.1"/>
    </source>
</evidence>
<dbReference type="EMBL" id="QKYT01000727">
    <property type="protein sequence ID" value="RIA81925.1"/>
    <property type="molecule type" value="Genomic_DNA"/>
</dbReference>
<comment type="caution">
    <text evidence="1">The sequence shown here is derived from an EMBL/GenBank/DDBJ whole genome shotgun (WGS) entry which is preliminary data.</text>
</comment>
<dbReference type="AlphaFoldDB" id="A0A397SC91"/>
<evidence type="ECO:0008006" key="3">
    <source>
        <dbReference type="Google" id="ProtNLM"/>
    </source>
</evidence>
<sequence length="116" mass="13848">MAKLKRSPNGYIIFTKFYNKFIKETRTQPQYKFKKTGEFWRYIPNDLKNSFIKYANNERLLKDLALKQSKSILATFSDDIIHDDFCYKLQKKENNCADDATFDQMFETFVDPSMLT</sequence>
<proteinExistence type="predicted"/>
<dbReference type="Proteomes" id="UP000265703">
    <property type="component" value="Unassembled WGS sequence"/>
</dbReference>
<name>A0A397SC91_9GLOM</name>
<organism evidence="1 2">
    <name type="scientific">Glomus cerebriforme</name>
    <dbReference type="NCBI Taxonomy" id="658196"/>
    <lineage>
        <taxon>Eukaryota</taxon>
        <taxon>Fungi</taxon>
        <taxon>Fungi incertae sedis</taxon>
        <taxon>Mucoromycota</taxon>
        <taxon>Glomeromycotina</taxon>
        <taxon>Glomeromycetes</taxon>
        <taxon>Glomerales</taxon>
        <taxon>Glomeraceae</taxon>
        <taxon>Glomus</taxon>
    </lineage>
</organism>
<reference evidence="1 2" key="1">
    <citation type="submission" date="2018-06" db="EMBL/GenBank/DDBJ databases">
        <title>Comparative genomics reveals the genomic features of Rhizophagus irregularis, R. cerebriforme, R. diaphanum and Gigaspora rosea, and their symbiotic lifestyle signature.</title>
        <authorList>
            <person name="Morin E."/>
            <person name="San Clemente H."/>
            <person name="Chen E.C.H."/>
            <person name="De La Providencia I."/>
            <person name="Hainaut M."/>
            <person name="Kuo A."/>
            <person name="Kohler A."/>
            <person name="Murat C."/>
            <person name="Tang N."/>
            <person name="Roy S."/>
            <person name="Loubradou J."/>
            <person name="Henrissat B."/>
            <person name="Grigoriev I.V."/>
            <person name="Corradi N."/>
            <person name="Roux C."/>
            <person name="Martin F.M."/>
        </authorList>
    </citation>
    <scope>NUCLEOTIDE SEQUENCE [LARGE SCALE GENOMIC DNA]</scope>
    <source>
        <strain evidence="1 2">DAOM 227022</strain>
    </source>
</reference>
<gene>
    <name evidence="1" type="ORF">C1645_744159</name>
</gene>
<dbReference type="InterPro" id="IPR036910">
    <property type="entry name" value="HMG_box_dom_sf"/>
</dbReference>
<dbReference type="OrthoDB" id="2367597at2759"/>
<accession>A0A397SC91</accession>
<keyword evidence="2" id="KW-1185">Reference proteome</keyword>
<protein>
    <recommendedName>
        <fullName evidence="3">HMG box domain-containing protein</fullName>
    </recommendedName>
</protein>
<evidence type="ECO:0000313" key="2">
    <source>
        <dbReference type="Proteomes" id="UP000265703"/>
    </source>
</evidence>